<keyword evidence="8" id="KW-1185">Reference proteome</keyword>
<feature type="DNA-binding region" description="H-T-H motif" evidence="4">
    <location>
        <begin position="54"/>
        <end position="73"/>
    </location>
</feature>
<dbReference type="InterPro" id="IPR009057">
    <property type="entry name" value="Homeodomain-like_sf"/>
</dbReference>
<dbReference type="Pfam" id="PF02909">
    <property type="entry name" value="TetR_C_1"/>
    <property type="match status" value="1"/>
</dbReference>
<dbReference type="Gene3D" id="1.10.357.10">
    <property type="entry name" value="Tetracycline Repressor, domain 2"/>
    <property type="match status" value="1"/>
</dbReference>
<accession>A0ABQ6JSM2</accession>
<keyword evidence="1" id="KW-0805">Transcription regulation</keyword>
<dbReference type="SUPFAM" id="SSF46689">
    <property type="entry name" value="Homeodomain-like"/>
    <property type="match status" value="1"/>
</dbReference>
<organism evidence="7 8">
    <name type="scientific">Homoserinibacter gongjuensis</name>
    <dbReference type="NCBI Taxonomy" id="1162968"/>
    <lineage>
        <taxon>Bacteria</taxon>
        <taxon>Bacillati</taxon>
        <taxon>Actinomycetota</taxon>
        <taxon>Actinomycetes</taxon>
        <taxon>Micrococcales</taxon>
        <taxon>Microbacteriaceae</taxon>
        <taxon>Homoserinibacter</taxon>
    </lineage>
</organism>
<evidence type="ECO:0000259" key="6">
    <source>
        <dbReference type="PROSITE" id="PS50977"/>
    </source>
</evidence>
<evidence type="ECO:0000256" key="5">
    <source>
        <dbReference type="SAM" id="MobiDB-lite"/>
    </source>
</evidence>
<dbReference type="InterPro" id="IPR036271">
    <property type="entry name" value="Tet_transcr_reg_TetR-rel_C_sf"/>
</dbReference>
<dbReference type="Gene3D" id="1.10.10.60">
    <property type="entry name" value="Homeodomain-like"/>
    <property type="match status" value="1"/>
</dbReference>
<evidence type="ECO:0000256" key="3">
    <source>
        <dbReference type="ARBA" id="ARBA00023163"/>
    </source>
</evidence>
<dbReference type="SUPFAM" id="SSF48498">
    <property type="entry name" value="Tetracyclin repressor-like, C-terminal domain"/>
    <property type="match status" value="1"/>
</dbReference>
<dbReference type="InterPro" id="IPR001647">
    <property type="entry name" value="HTH_TetR"/>
</dbReference>
<evidence type="ECO:0000256" key="1">
    <source>
        <dbReference type="ARBA" id="ARBA00023015"/>
    </source>
</evidence>
<dbReference type="PANTHER" id="PTHR30055:SF151">
    <property type="entry name" value="TRANSCRIPTIONAL REGULATORY PROTEIN"/>
    <property type="match status" value="1"/>
</dbReference>
<dbReference type="EMBL" id="BSVA01000001">
    <property type="protein sequence ID" value="GMA89676.1"/>
    <property type="molecule type" value="Genomic_DNA"/>
</dbReference>
<feature type="domain" description="HTH tetR-type" evidence="6">
    <location>
        <begin position="31"/>
        <end position="91"/>
    </location>
</feature>
<dbReference type="RefSeq" id="WP_284297065.1">
    <property type="nucleotide sequence ID" value="NZ_BSVA01000001.1"/>
</dbReference>
<sequence length="307" mass="33413">MTDIPAEPELPRAVALAWGVAANPQRGPKREMSIERIVDAAIEIADAGGLAAVSMASVASALGYTPMSLYRYVTSKDDLLVLMQETGVGVPPESVLEAEGWRTGLHEWARATLETYREHPWLLDVAIDGTPQTPNNLAWLDAALAVLGEVPAGYEAKLGIALAVLAQVRWQGLVERGYFAAAEAAAVDPAELERRASDVIAALITPEQFPEVHRALEAGVFGPSPESPFAFGLERVLDGIERYLETLPGAPDAPASPPDPLEDQAARDPKVKEAVKARREAEKALREARKRERERLRDARERLRHSR</sequence>
<comment type="caution">
    <text evidence="7">The sequence shown here is derived from an EMBL/GenBank/DDBJ whole genome shotgun (WGS) entry which is preliminary data.</text>
</comment>
<evidence type="ECO:0000313" key="7">
    <source>
        <dbReference type="EMBL" id="GMA89676.1"/>
    </source>
</evidence>
<dbReference type="InterPro" id="IPR004111">
    <property type="entry name" value="Repressor_TetR_C"/>
</dbReference>
<feature type="region of interest" description="Disordered" evidence="5">
    <location>
        <begin position="247"/>
        <end position="307"/>
    </location>
</feature>
<dbReference type="InterPro" id="IPR050109">
    <property type="entry name" value="HTH-type_TetR-like_transc_reg"/>
</dbReference>
<dbReference type="PROSITE" id="PS50977">
    <property type="entry name" value="HTH_TETR_2"/>
    <property type="match status" value="1"/>
</dbReference>
<keyword evidence="3" id="KW-0804">Transcription</keyword>
<evidence type="ECO:0000256" key="2">
    <source>
        <dbReference type="ARBA" id="ARBA00023125"/>
    </source>
</evidence>
<name>A0ABQ6JSM2_9MICO</name>
<dbReference type="Proteomes" id="UP001157069">
    <property type="component" value="Unassembled WGS sequence"/>
</dbReference>
<keyword evidence="2 4" id="KW-0238">DNA-binding</keyword>
<dbReference type="PANTHER" id="PTHR30055">
    <property type="entry name" value="HTH-TYPE TRANSCRIPTIONAL REGULATOR RUTR"/>
    <property type="match status" value="1"/>
</dbReference>
<proteinExistence type="predicted"/>
<dbReference type="Pfam" id="PF00440">
    <property type="entry name" value="TetR_N"/>
    <property type="match status" value="1"/>
</dbReference>
<evidence type="ECO:0000256" key="4">
    <source>
        <dbReference type="PROSITE-ProRule" id="PRU00335"/>
    </source>
</evidence>
<protein>
    <submittedName>
        <fullName evidence="7">TetR family transcriptional regulator</fullName>
    </submittedName>
</protein>
<reference evidence="8" key="1">
    <citation type="journal article" date="2019" name="Int. J. Syst. Evol. Microbiol.">
        <title>The Global Catalogue of Microorganisms (GCM) 10K type strain sequencing project: providing services to taxonomists for standard genome sequencing and annotation.</title>
        <authorList>
            <consortium name="The Broad Institute Genomics Platform"/>
            <consortium name="The Broad Institute Genome Sequencing Center for Infectious Disease"/>
            <person name="Wu L."/>
            <person name="Ma J."/>
        </authorList>
    </citation>
    <scope>NUCLEOTIDE SEQUENCE [LARGE SCALE GENOMIC DNA]</scope>
    <source>
        <strain evidence="8">NBRC 108755</strain>
    </source>
</reference>
<evidence type="ECO:0000313" key="8">
    <source>
        <dbReference type="Proteomes" id="UP001157069"/>
    </source>
</evidence>
<feature type="compositionally biased region" description="Basic and acidic residues" evidence="5">
    <location>
        <begin position="264"/>
        <end position="301"/>
    </location>
</feature>
<gene>
    <name evidence="7" type="ORF">GCM10025869_02050</name>
</gene>